<evidence type="ECO:0000313" key="2">
    <source>
        <dbReference type="EMBL" id="TKS65756.1"/>
    </source>
</evidence>
<dbReference type="InterPro" id="IPR003961">
    <property type="entry name" value="FN3_dom"/>
</dbReference>
<feature type="region of interest" description="Disordered" evidence="1">
    <location>
        <begin position="564"/>
        <end position="622"/>
    </location>
</feature>
<gene>
    <name evidence="2" type="ORF">D9C73_028021</name>
</gene>
<reference evidence="2 3" key="1">
    <citation type="submission" date="2019-01" db="EMBL/GenBank/DDBJ databases">
        <title>Genome Assembly of Collichthys lucidus.</title>
        <authorList>
            <person name="Cai M."/>
            <person name="Xiao S."/>
        </authorList>
    </citation>
    <scope>NUCLEOTIDE SEQUENCE [LARGE SCALE GENOMIC DNA]</scope>
    <source>
        <strain evidence="2">JT15FE1705JMU</strain>
        <tissue evidence="2">Muscle</tissue>
    </source>
</reference>
<dbReference type="InterPro" id="IPR053073">
    <property type="entry name" value="IL11/IL27_subunit_beta"/>
</dbReference>
<evidence type="ECO:0000313" key="3">
    <source>
        <dbReference type="Proteomes" id="UP000298787"/>
    </source>
</evidence>
<dbReference type="InterPro" id="IPR036116">
    <property type="entry name" value="FN3_sf"/>
</dbReference>
<dbReference type="AlphaFoldDB" id="A0A4U5TVV8"/>
<dbReference type="PANTHER" id="PTHR48483">
    <property type="entry name" value="INTERLEUKIN-27 SUBUNIT BETA"/>
    <property type="match status" value="1"/>
</dbReference>
<keyword evidence="3" id="KW-1185">Reference proteome</keyword>
<protein>
    <submittedName>
        <fullName evidence="2">MIP18 family protein FAM96A</fullName>
    </submittedName>
</protein>
<name>A0A4U5TVV8_COLLU</name>
<dbReference type="Gene3D" id="3.30.300.130">
    <property type="entry name" value="Fe-S cluster assembly (FSCA)"/>
    <property type="match status" value="1"/>
</dbReference>
<dbReference type="PANTHER" id="PTHR48483:SF1">
    <property type="entry name" value="INTERLEUKIN-12 RECEPTOR SUBUNIT BETA-1-RELATED"/>
    <property type="match status" value="1"/>
</dbReference>
<dbReference type="Gene3D" id="2.60.40.10">
    <property type="entry name" value="Immunoglobulins"/>
    <property type="match status" value="3"/>
</dbReference>
<evidence type="ECO:0000256" key="1">
    <source>
        <dbReference type="SAM" id="MobiDB-lite"/>
    </source>
</evidence>
<proteinExistence type="predicted"/>
<dbReference type="EMBL" id="ML241060">
    <property type="protein sequence ID" value="TKS65756.1"/>
    <property type="molecule type" value="Genomic_DNA"/>
</dbReference>
<accession>A0A4U5TVV8</accession>
<dbReference type="STRING" id="240159.A0A4U5TVV8"/>
<sequence>MKSAEHIYIFCFFQASACEPPSSPQCYSFIRITNESLYVCEWSMNKTEGHVTFDLYFDQTSSKLNNTNFSSQLRFVTSRRCTETRAEFDPVELIKDRLVHIWVEAHVENSSCTSTRSSAVLRETVKYEAPQMISMSWLRNKLRLRWRAAENESALAEVRFRRDEHPKESWESRITNTTSETSTALSHVFTDQVIDVDLSKLTVYQVQIRQRSSQAPNPLWSDWSPVMIVPAELEQKPEVTATTRVEHGTREVALTWKPMPHAEAVTGVTYVLKHESSGGCPCVKKTHIIKSTKHTSYVSYSAVNISVIARNAASLSPPAVIRVPAVPAADLKACGKTLLESRLNKKTCLELYELQDGENVITITARTKKKMTMKDYVRYLYSEHRCDGGRPRTDKMCLYYQKEGAKCQNVSASLTKHRLENLTPGAKYNISLTGATRVGEGPKATVTINTVPEKHVNVQIQFECWKVGLRTFVCIQDLMSVRQLERVAEVDGFGDIKLDIVYIAMEVETINTAYCTFVISTFLITKNKIFPPVPTPVIPDHTSYQPESQEMLEREEEIHEVTLHRLHPEVSSLPEESEEARVHGDDEEEEEEDVENVREGSRMSGGSTDETRRSSRGGDMTDVEQLENEIAMLIYRNGLVFDVKTDASMDVVSSLVSLTVTKVLQFSGLADRNVLRTKKMEEKALEVYGMEEEGGGAAVNVTGTVTAAALMSDHVIRSIRDPEKPNTLEELDVVTEKCVEVQELGEDEYLIIIKFSPTVPHCSLATLIGESPLNLSLSNIFLRNERPPCSAAHTLLKVQFDL</sequence>
<feature type="compositionally biased region" description="Acidic residues" evidence="1">
    <location>
        <begin position="585"/>
        <end position="594"/>
    </location>
</feature>
<dbReference type="Proteomes" id="UP000298787">
    <property type="component" value="Unassembled WGS sequence"/>
</dbReference>
<dbReference type="CDD" id="cd00063">
    <property type="entry name" value="FN3"/>
    <property type="match status" value="1"/>
</dbReference>
<dbReference type="SUPFAM" id="SSF49265">
    <property type="entry name" value="Fibronectin type III"/>
    <property type="match status" value="2"/>
</dbReference>
<dbReference type="InterPro" id="IPR034904">
    <property type="entry name" value="FSCA_dom_sf"/>
</dbReference>
<organism evidence="2 3">
    <name type="scientific">Collichthys lucidus</name>
    <name type="common">Big head croaker</name>
    <name type="synonym">Sciaena lucida</name>
    <dbReference type="NCBI Taxonomy" id="240159"/>
    <lineage>
        <taxon>Eukaryota</taxon>
        <taxon>Metazoa</taxon>
        <taxon>Chordata</taxon>
        <taxon>Craniata</taxon>
        <taxon>Vertebrata</taxon>
        <taxon>Euteleostomi</taxon>
        <taxon>Actinopterygii</taxon>
        <taxon>Neopterygii</taxon>
        <taxon>Teleostei</taxon>
        <taxon>Neoteleostei</taxon>
        <taxon>Acanthomorphata</taxon>
        <taxon>Eupercaria</taxon>
        <taxon>Sciaenidae</taxon>
        <taxon>Collichthys</taxon>
    </lineage>
</organism>
<dbReference type="InterPro" id="IPR013783">
    <property type="entry name" value="Ig-like_fold"/>
</dbReference>